<dbReference type="PRINTS" id="PR00449">
    <property type="entry name" value="RASTRNSFRMNG"/>
</dbReference>
<evidence type="ECO:0000256" key="4">
    <source>
        <dbReference type="ARBA" id="ARBA00023134"/>
    </source>
</evidence>
<dbReference type="GO" id="GO:0003924">
    <property type="term" value="F:GTPase activity"/>
    <property type="evidence" value="ECO:0007669"/>
    <property type="project" value="InterPro"/>
</dbReference>
<dbReference type="AlphaFoldDB" id="A0A0A1TVW6"/>
<dbReference type="NCBIfam" id="TIGR00231">
    <property type="entry name" value="small_GTP"/>
    <property type="match status" value="1"/>
</dbReference>
<comment type="similarity">
    <text evidence="1">Belongs to the small GTPase superfamily. Rab family.</text>
</comment>
<dbReference type="InterPro" id="IPR005225">
    <property type="entry name" value="Small_GTP-bd"/>
</dbReference>
<dbReference type="GeneID" id="14883728"/>
<dbReference type="GO" id="GO:0005525">
    <property type="term" value="F:GTP binding"/>
    <property type="evidence" value="ECO:0007669"/>
    <property type="project" value="UniProtKB-KW"/>
</dbReference>
<dbReference type="RefSeq" id="XP_004184000.1">
    <property type="nucleotide sequence ID" value="XM_004183952.1"/>
</dbReference>
<dbReference type="OrthoDB" id="6585768at2759"/>
<organism evidence="5 6">
    <name type="scientific">Entamoeba invadens IP1</name>
    <dbReference type="NCBI Taxonomy" id="370355"/>
    <lineage>
        <taxon>Eukaryota</taxon>
        <taxon>Amoebozoa</taxon>
        <taxon>Evosea</taxon>
        <taxon>Archamoebae</taxon>
        <taxon>Mastigamoebida</taxon>
        <taxon>Entamoebidae</taxon>
        <taxon>Entamoeba</taxon>
    </lineage>
</organism>
<evidence type="ECO:0000256" key="1">
    <source>
        <dbReference type="ARBA" id="ARBA00006270"/>
    </source>
</evidence>
<evidence type="ECO:0000313" key="5">
    <source>
        <dbReference type="EMBL" id="ELP84654.1"/>
    </source>
</evidence>
<evidence type="ECO:0000256" key="2">
    <source>
        <dbReference type="ARBA" id="ARBA00010142"/>
    </source>
</evidence>
<keyword evidence="6" id="KW-1185">Reference proteome</keyword>
<name>A0A0A1TVW6_ENTIV</name>
<dbReference type="InterPro" id="IPR027417">
    <property type="entry name" value="P-loop_NTPase"/>
</dbReference>
<dbReference type="VEuPathDB" id="AmoebaDB:EIN_173190"/>
<dbReference type="PANTHER" id="PTHR47978">
    <property type="match status" value="1"/>
</dbReference>
<dbReference type="SMART" id="SM00173">
    <property type="entry name" value="RAS"/>
    <property type="match status" value="1"/>
</dbReference>
<dbReference type="PROSITE" id="PS51421">
    <property type="entry name" value="RAS"/>
    <property type="match status" value="1"/>
</dbReference>
<dbReference type="SMART" id="SM00174">
    <property type="entry name" value="RHO"/>
    <property type="match status" value="1"/>
</dbReference>
<dbReference type="SMART" id="SM00175">
    <property type="entry name" value="RAB"/>
    <property type="match status" value="1"/>
</dbReference>
<evidence type="ECO:0000256" key="3">
    <source>
        <dbReference type="ARBA" id="ARBA00022741"/>
    </source>
</evidence>
<sequence length="189" mass="21098">MGEEGTIKIAMLGDSEVGKTSLMVKYVEGKFNEDYIMTLGIAFMEKKINLRGHEITFSIGDLGGQREYLTMLPNVLDGAHIVLLFFDLTRSVSLNNVKYWYKNTRQYNPTASIILVGTKYDLFVDLDEAERNKIVETALKFANLMKSACVFCSALLGINVDTIFKISLSKAYGLKLNIQQAETGAVVVF</sequence>
<gene>
    <name evidence="5" type="ORF">EIN_173190</name>
</gene>
<protein>
    <submittedName>
        <fullName evidence="5">Septum-promoting GTP-binding protein, putative</fullName>
    </submittedName>
</protein>
<dbReference type="PROSITE" id="PS51419">
    <property type="entry name" value="RAB"/>
    <property type="match status" value="1"/>
</dbReference>
<dbReference type="Proteomes" id="UP000014680">
    <property type="component" value="Unassembled WGS sequence"/>
</dbReference>
<dbReference type="Pfam" id="PF00071">
    <property type="entry name" value="Ras"/>
    <property type="match status" value="1"/>
</dbReference>
<dbReference type="FunFam" id="3.40.50.300:FF:001447">
    <property type="entry name" value="Ras-related protein Rab-1B"/>
    <property type="match status" value="1"/>
</dbReference>
<reference evidence="5 6" key="1">
    <citation type="submission" date="2012-10" db="EMBL/GenBank/DDBJ databases">
        <authorList>
            <person name="Zafar N."/>
            <person name="Inman J."/>
            <person name="Hall N."/>
            <person name="Lorenzi H."/>
            <person name="Caler E."/>
        </authorList>
    </citation>
    <scope>NUCLEOTIDE SEQUENCE [LARGE SCALE GENOMIC DNA]</scope>
    <source>
        <strain evidence="5 6">IP1</strain>
    </source>
</reference>
<dbReference type="EMBL" id="KB207112">
    <property type="protein sequence ID" value="ELP84654.1"/>
    <property type="molecule type" value="Genomic_DNA"/>
</dbReference>
<dbReference type="OMA" id="FDLNCTI"/>
<dbReference type="SUPFAM" id="SSF52540">
    <property type="entry name" value="P-loop containing nucleoside triphosphate hydrolases"/>
    <property type="match status" value="1"/>
</dbReference>
<keyword evidence="4" id="KW-0342">GTP-binding</keyword>
<accession>A0A0A1TVW6</accession>
<proteinExistence type="inferred from homology"/>
<dbReference type="KEGG" id="eiv:EIN_173190"/>
<comment type="similarity">
    <text evidence="2">Belongs to the small GTPase superfamily. Rho family.</text>
</comment>
<dbReference type="InterPro" id="IPR001806">
    <property type="entry name" value="Small_GTPase"/>
</dbReference>
<evidence type="ECO:0000313" key="6">
    <source>
        <dbReference type="Proteomes" id="UP000014680"/>
    </source>
</evidence>
<dbReference type="Gene3D" id="3.40.50.300">
    <property type="entry name" value="P-loop containing nucleotide triphosphate hydrolases"/>
    <property type="match status" value="1"/>
</dbReference>
<keyword evidence="3" id="KW-0547">Nucleotide-binding</keyword>